<dbReference type="SUPFAM" id="SSF53850">
    <property type="entry name" value="Periplasmic binding protein-like II"/>
    <property type="match status" value="1"/>
</dbReference>
<name>A0ABY6D732_9BACT</name>
<comment type="similarity">
    <text evidence="1">Belongs to the bacterial solute-binding protein ModA family.</text>
</comment>
<evidence type="ECO:0000256" key="2">
    <source>
        <dbReference type="ARBA" id="ARBA00022723"/>
    </source>
</evidence>
<accession>A0ABY6D732</accession>
<dbReference type="InterPro" id="IPR050682">
    <property type="entry name" value="ModA/WtpA"/>
</dbReference>
<dbReference type="CDD" id="cd13539">
    <property type="entry name" value="PBP2_AvModA"/>
    <property type="match status" value="1"/>
</dbReference>
<feature type="chain" id="PRO_5046368714" evidence="4">
    <location>
        <begin position="21"/>
        <end position="252"/>
    </location>
</feature>
<dbReference type="PANTHER" id="PTHR30632">
    <property type="entry name" value="MOLYBDATE-BINDING PERIPLASMIC PROTEIN"/>
    <property type="match status" value="1"/>
</dbReference>
<keyword evidence="3 4" id="KW-0732">Signal</keyword>
<dbReference type="PROSITE" id="PS51257">
    <property type="entry name" value="PROKAR_LIPOPROTEIN"/>
    <property type="match status" value="1"/>
</dbReference>
<dbReference type="EMBL" id="CP106735">
    <property type="protein sequence ID" value="UXX80863.1"/>
    <property type="molecule type" value="Genomic_DNA"/>
</dbReference>
<dbReference type="PANTHER" id="PTHR30632:SF14">
    <property type="entry name" value="TUNGSTATE_MOLYBDATE_CHROMATE-BINDING PROTEIN MODA"/>
    <property type="match status" value="1"/>
</dbReference>
<sequence>MNRLLILLILVLASACQSSKGSKVTVAVAANMQYATQALVEQFERKYDIAVEVSSSSSGVLTTQIRQGAPFDIFMSANIKYPNTLYEEGLATSPPSTYASGTLILWTMNPEIDLKKGISALLGEPTQKIALANPETAPYGIAALEVLRHTQIYEVIAPKLVIGESIAQVNQYVLSQTVDAGLTSKSVLFSPFVKNQGYYIEIPKSYYGSIDQGIVMLQHGKEKNPENAKQFYQFMFSEEAQTILSNYGYKIN</sequence>
<dbReference type="PIRSF" id="PIRSF004846">
    <property type="entry name" value="ModA"/>
    <property type="match status" value="1"/>
</dbReference>
<evidence type="ECO:0000256" key="3">
    <source>
        <dbReference type="ARBA" id="ARBA00022729"/>
    </source>
</evidence>
<evidence type="ECO:0000313" key="5">
    <source>
        <dbReference type="EMBL" id="UXX80863.1"/>
    </source>
</evidence>
<proteinExistence type="inferred from homology"/>
<dbReference type="Gene3D" id="3.40.190.10">
    <property type="entry name" value="Periplasmic binding protein-like II"/>
    <property type="match status" value="2"/>
</dbReference>
<evidence type="ECO:0000256" key="1">
    <source>
        <dbReference type="ARBA" id="ARBA00009175"/>
    </source>
</evidence>
<keyword evidence="6" id="KW-1185">Reference proteome</keyword>
<gene>
    <name evidence="5" type="primary">modA</name>
    <name evidence="5" type="ORF">N7E81_07090</name>
</gene>
<dbReference type="InterPro" id="IPR005950">
    <property type="entry name" value="ModA"/>
</dbReference>
<dbReference type="Proteomes" id="UP001062165">
    <property type="component" value="Chromosome"/>
</dbReference>
<protein>
    <submittedName>
        <fullName evidence="5">Molybdate ABC transporter substrate-binding protein</fullName>
    </submittedName>
</protein>
<reference evidence="5" key="1">
    <citation type="submission" date="2022-10" db="EMBL/GenBank/DDBJ databases">
        <title>Comparative genomics and taxonomic characterization of three novel marine species of genus Reichenbachiella exhibiting antioxidant and polysaccharide degradation activities.</title>
        <authorList>
            <person name="Muhammad N."/>
            <person name="Lee Y.-J."/>
            <person name="Ko J."/>
            <person name="Kim S.-G."/>
        </authorList>
    </citation>
    <scope>NUCLEOTIDE SEQUENCE</scope>
    <source>
        <strain evidence="5">Wsw4-B4</strain>
    </source>
</reference>
<evidence type="ECO:0000313" key="6">
    <source>
        <dbReference type="Proteomes" id="UP001062165"/>
    </source>
</evidence>
<dbReference type="InterPro" id="IPR044084">
    <property type="entry name" value="AvModA-like_subst-bd"/>
</dbReference>
<keyword evidence="2" id="KW-0479">Metal-binding</keyword>
<feature type="signal peptide" evidence="4">
    <location>
        <begin position="1"/>
        <end position="20"/>
    </location>
</feature>
<dbReference type="Pfam" id="PF13531">
    <property type="entry name" value="SBP_bac_11"/>
    <property type="match status" value="1"/>
</dbReference>
<dbReference type="RefSeq" id="WP_263052592.1">
    <property type="nucleotide sequence ID" value="NZ_CP106735.1"/>
</dbReference>
<evidence type="ECO:0000256" key="4">
    <source>
        <dbReference type="SAM" id="SignalP"/>
    </source>
</evidence>
<dbReference type="NCBIfam" id="TIGR01256">
    <property type="entry name" value="modA"/>
    <property type="match status" value="1"/>
</dbReference>
<organism evidence="5 6">
    <name type="scientific">Reichenbachiella carrageenanivorans</name>
    <dbReference type="NCBI Taxonomy" id="2979869"/>
    <lineage>
        <taxon>Bacteria</taxon>
        <taxon>Pseudomonadati</taxon>
        <taxon>Bacteroidota</taxon>
        <taxon>Cytophagia</taxon>
        <taxon>Cytophagales</taxon>
        <taxon>Reichenbachiellaceae</taxon>
        <taxon>Reichenbachiella</taxon>
    </lineage>
</organism>